<dbReference type="EC" id="4.1.2.63" evidence="9"/>
<dbReference type="PANTHER" id="PTHR43710">
    <property type="entry name" value="2-HYDROXYACYL-COA LYASE"/>
    <property type="match status" value="1"/>
</dbReference>
<dbReference type="GO" id="GO:0030976">
    <property type="term" value="F:thiamine pyrophosphate binding"/>
    <property type="evidence" value="ECO:0007669"/>
    <property type="project" value="InterPro"/>
</dbReference>
<evidence type="ECO:0000256" key="3">
    <source>
        <dbReference type="ARBA" id="ARBA00022723"/>
    </source>
</evidence>
<dbReference type="GO" id="GO:0005777">
    <property type="term" value="C:peroxisome"/>
    <property type="evidence" value="ECO:0007669"/>
    <property type="project" value="EnsemblFungi"/>
</dbReference>
<name>A0A068SF87_9FUNG</name>
<dbReference type="NCBIfam" id="NF006721">
    <property type="entry name" value="PRK09259.1"/>
    <property type="match status" value="1"/>
</dbReference>
<evidence type="ECO:0000256" key="5">
    <source>
        <dbReference type="ARBA" id="ARBA00023052"/>
    </source>
</evidence>
<dbReference type="Pfam" id="PF00205">
    <property type="entry name" value="TPP_enzyme_M"/>
    <property type="match status" value="1"/>
</dbReference>
<dbReference type="CDD" id="cd07035">
    <property type="entry name" value="TPP_PYR_POX_like"/>
    <property type="match status" value="1"/>
</dbReference>
<organism evidence="14 15">
    <name type="scientific">Lichtheimia corymbifera JMRC:FSU:9682</name>
    <dbReference type="NCBI Taxonomy" id="1263082"/>
    <lineage>
        <taxon>Eukaryota</taxon>
        <taxon>Fungi</taxon>
        <taxon>Fungi incertae sedis</taxon>
        <taxon>Mucoromycota</taxon>
        <taxon>Mucoromycotina</taxon>
        <taxon>Mucoromycetes</taxon>
        <taxon>Mucorales</taxon>
        <taxon>Lichtheimiaceae</taxon>
        <taxon>Lichtheimia</taxon>
    </lineage>
</organism>
<comment type="caution">
    <text evidence="14">The sequence shown here is derived from an EMBL/GenBank/DDBJ whole genome shotgun (WGS) entry which is preliminary data.</text>
</comment>
<reference evidence="14" key="1">
    <citation type="submission" date="2013-08" db="EMBL/GenBank/DDBJ databases">
        <title>Gene expansion shapes genome architecture in the human pathogen Lichtheimia corymbifera: an evolutionary genomics analysis in the ancient terrestrial Mucorales (Mucoromycotina).</title>
        <authorList>
            <person name="Schwartze V.U."/>
            <person name="Winter S."/>
            <person name="Shelest E."/>
            <person name="Marcet-Houben M."/>
            <person name="Horn F."/>
            <person name="Wehner S."/>
            <person name="Hoffmann K."/>
            <person name="Riege K."/>
            <person name="Sammeth M."/>
            <person name="Nowrousian M."/>
            <person name="Valiante V."/>
            <person name="Linde J."/>
            <person name="Jacobsen I.D."/>
            <person name="Marz M."/>
            <person name="Brakhage A.A."/>
            <person name="Gabaldon T."/>
            <person name="Bocker S."/>
            <person name="Voigt K."/>
        </authorList>
    </citation>
    <scope>NUCLEOTIDE SEQUENCE [LARGE SCALE GENOMIC DNA]</scope>
    <source>
        <strain evidence="14">FSU 9682</strain>
    </source>
</reference>
<feature type="domain" description="Thiamine pyrophosphate enzyme central" evidence="11">
    <location>
        <begin position="206"/>
        <end position="335"/>
    </location>
</feature>
<dbReference type="InterPro" id="IPR011766">
    <property type="entry name" value="TPP_enzyme_TPP-bd"/>
</dbReference>
<dbReference type="Gene3D" id="3.40.50.970">
    <property type="match status" value="2"/>
</dbReference>
<dbReference type="InterPro" id="IPR000399">
    <property type="entry name" value="TPP-bd_CS"/>
</dbReference>
<evidence type="ECO:0000256" key="8">
    <source>
        <dbReference type="ARBA" id="ARBA00044454"/>
    </source>
</evidence>
<evidence type="ECO:0000313" key="15">
    <source>
        <dbReference type="Proteomes" id="UP000027586"/>
    </source>
</evidence>
<dbReference type="EMBL" id="CBTN010000094">
    <property type="protein sequence ID" value="CDH60487.1"/>
    <property type="molecule type" value="Genomic_DNA"/>
</dbReference>
<dbReference type="FunFam" id="3.40.50.1220:FF:000006">
    <property type="entry name" value="2-hydroxyacyl-CoA lyase 1"/>
    <property type="match status" value="1"/>
</dbReference>
<dbReference type="GO" id="GO:0106359">
    <property type="term" value="F:2-hydroxyacyl-CoA lyase activity"/>
    <property type="evidence" value="ECO:0007669"/>
    <property type="project" value="UniProtKB-EC"/>
</dbReference>
<protein>
    <recommendedName>
        <fullName evidence="9">2-hydroxyacyl-CoA lyase</fullName>
        <ecNumber evidence="9">4.1.2.63</ecNumber>
    </recommendedName>
</protein>
<evidence type="ECO:0000256" key="9">
    <source>
        <dbReference type="ARBA" id="ARBA00044518"/>
    </source>
</evidence>
<evidence type="ECO:0000256" key="10">
    <source>
        <dbReference type="RuleBase" id="RU362132"/>
    </source>
</evidence>
<comment type="catalytic activity">
    <reaction evidence="7">
        <text>a 2-hydroxy-3-methyl fatty acyl-CoA = a 2-methyl-branched fatty aldehyde + formyl-CoA</text>
        <dbReference type="Rhea" id="RHEA:25375"/>
        <dbReference type="ChEBI" id="CHEBI:49188"/>
        <dbReference type="ChEBI" id="CHEBI:57376"/>
        <dbReference type="ChEBI" id="CHEBI:58783"/>
        <dbReference type="EC" id="4.1.2.63"/>
    </reaction>
    <physiologicalReaction direction="left-to-right" evidence="7">
        <dbReference type="Rhea" id="RHEA:25376"/>
    </physiologicalReaction>
</comment>
<proteinExistence type="inferred from homology"/>
<dbReference type="GO" id="GO:0001561">
    <property type="term" value="P:fatty acid alpha-oxidation"/>
    <property type="evidence" value="ECO:0007669"/>
    <property type="project" value="TreeGrafter"/>
</dbReference>
<keyword evidence="15" id="KW-1185">Reference proteome</keyword>
<dbReference type="Pfam" id="PF02775">
    <property type="entry name" value="TPP_enzyme_C"/>
    <property type="match status" value="1"/>
</dbReference>
<dbReference type="InterPro" id="IPR029035">
    <property type="entry name" value="DHS-like_NAD/FAD-binding_dom"/>
</dbReference>
<dbReference type="InterPro" id="IPR045025">
    <property type="entry name" value="HACL1-like"/>
</dbReference>
<comment type="similarity">
    <text evidence="2 10">Belongs to the TPP enzyme family.</text>
</comment>
<feature type="domain" description="Thiamine pyrophosphate enzyme TPP-binding" evidence="12">
    <location>
        <begin position="402"/>
        <end position="553"/>
    </location>
</feature>
<evidence type="ECO:0000259" key="13">
    <source>
        <dbReference type="Pfam" id="PF02776"/>
    </source>
</evidence>
<dbReference type="AlphaFoldDB" id="A0A068SF87"/>
<dbReference type="PROSITE" id="PS00187">
    <property type="entry name" value="TPP_ENZYMES"/>
    <property type="match status" value="1"/>
</dbReference>
<dbReference type="Gene3D" id="3.40.50.1220">
    <property type="entry name" value="TPP-binding domain"/>
    <property type="match status" value="1"/>
</dbReference>
<dbReference type="OrthoDB" id="10006023at2759"/>
<keyword evidence="4" id="KW-0460">Magnesium</keyword>
<evidence type="ECO:0000256" key="6">
    <source>
        <dbReference type="ARBA" id="ARBA00023239"/>
    </source>
</evidence>
<evidence type="ECO:0000313" key="14">
    <source>
        <dbReference type="EMBL" id="CDH60487.1"/>
    </source>
</evidence>
<evidence type="ECO:0000259" key="12">
    <source>
        <dbReference type="Pfam" id="PF02775"/>
    </source>
</evidence>
<dbReference type="SUPFAM" id="SSF52467">
    <property type="entry name" value="DHS-like NAD/FAD-binding domain"/>
    <property type="match status" value="1"/>
</dbReference>
<comment type="cofactor">
    <cofactor evidence="1">
        <name>thiamine diphosphate</name>
        <dbReference type="ChEBI" id="CHEBI:58937"/>
    </cofactor>
</comment>
<sequence length="577" mass="62302">MSPPLNTKPASSGAELIATTLKHQGVKVIFGIVGIPVIEVAEACIAAGIRFLAFRNEQSAAYAASAYGYLSGQPGVCLTVGGPGVIHALAGLANAKVNCWPMVLLAGSSDTDQVDMGAFQELDQVEACRPYCKYAARPMSVDKIPTTIEKALRTAYYGRPGATYVDLPADFIQYPIQDANKMNTIVQSVPVIPSTAPRSVADDTSLQQAAQWLRQAKSPLIVVGKGAAYARAESEIRQLVERTQIPFLPTPMGKGVVSDTHPLCVSAARSKALKNADVVLLLGARLNWILHYGHSPRWTNGVKFIQVDVMPEEIGNNAAHTLPLAGDIQATVAQLLARHPLPRLPSTNQYVSDLKNKVKQNVEKSLAARKQGSDTAVLNYKTAYTVIKDILPENDVVYISEGANTMDIARSFFDVHEPRRRLDAGTFATMGVGMGYAIAAQAYYPNKRVVSIVGDSAFGFSAMELETAVRSKLPMIILVINNNGIYHGLDADDFEQSRRDGNLPSTALLPDTRYDQLSVAFGGKGWLVKNRVELAKALKEAMTVKDNACVINVMIAPGGRTKLEFGWMSKADTKSKL</sequence>
<gene>
    <name evidence="14" type="ORF">LCOR_11272.1</name>
</gene>
<evidence type="ECO:0000256" key="2">
    <source>
        <dbReference type="ARBA" id="ARBA00007812"/>
    </source>
</evidence>
<dbReference type="PANTHER" id="PTHR43710:SF2">
    <property type="entry name" value="2-HYDROXYACYL-COA LYASE 1"/>
    <property type="match status" value="1"/>
</dbReference>
<dbReference type="VEuPathDB" id="FungiDB:LCOR_11272.1"/>
<evidence type="ECO:0000259" key="11">
    <source>
        <dbReference type="Pfam" id="PF00205"/>
    </source>
</evidence>
<comment type="catalytic activity">
    <reaction evidence="8">
        <text>an (R)-2-hydroxy-long-chain-fatty acyl-CoA = a long-chain fatty aldehyde + formyl-CoA</text>
        <dbReference type="Rhea" id="RHEA:67444"/>
        <dbReference type="ChEBI" id="CHEBI:17176"/>
        <dbReference type="ChEBI" id="CHEBI:57376"/>
        <dbReference type="ChEBI" id="CHEBI:170012"/>
        <dbReference type="EC" id="4.1.2.63"/>
    </reaction>
    <physiologicalReaction direction="left-to-right" evidence="8">
        <dbReference type="Rhea" id="RHEA:67445"/>
    </physiologicalReaction>
</comment>
<evidence type="ECO:0000256" key="7">
    <source>
        <dbReference type="ARBA" id="ARBA00044451"/>
    </source>
</evidence>
<dbReference type="Proteomes" id="UP000027586">
    <property type="component" value="Unassembled WGS sequence"/>
</dbReference>
<dbReference type="InterPro" id="IPR029061">
    <property type="entry name" value="THDP-binding"/>
</dbReference>
<evidence type="ECO:0000256" key="4">
    <source>
        <dbReference type="ARBA" id="ARBA00022842"/>
    </source>
</evidence>
<dbReference type="Pfam" id="PF02776">
    <property type="entry name" value="TPP_enzyme_N"/>
    <property type="match status" value="1"/>
</dbReference>
<dbReference type="CDD" id="cd02004">
    <property type="entry name" value="TPP_BZL_OCoD_HPCL"/>
    <property type="match status" value="1"/>
</dbReference>
<keyword evidence="6" id="KW-0456">Lyase</keyword>
<dbReference type="SUPFAM" id="SSF52518">
    <property type="entry name" value="Thiamin diphosphate-binding fold (THDP-binding)"/>
    <property type="match status" value="2"/>
</dbReference>
<dbReference type="GO" id="GO:0000287">
    <property type="term" value="F:magnesium ion binding"/>
    <property type="evidence" value="ECO:0007669"/>
    <property type="project" value="InterPro"/>
</dbReference>
<keyword evidence="5 10" id="KW-0786">Thiamine pyrophosphate</keyword>
<feature type="domain" description="Thiamine pyrophosphate enzyme N-terminal TPP-binding" evidence="13">
    <location>
        <begin position="13"/>
        <end position="126"/>
    </location>
</feature>
<accession>A0A068SF87</accession>
<dbReference type="InterPro" id="IPR012000">
    <property type="entry name" value="Thiamin_PyroP_enz_cen_dom"/>
</dbReference>
<evidence type="ECO:0000256" key="1">
    <source>
        <dbReference type="ARBA" id="ARBA00001964"/>
    </source>
</evidence>
<dbReference type="FunFam" id="3.40.50.970:FF:000038">
    <property type="entry name" value="2-hydroxyacyl-CoA lyase 1 isoform X1"/>
    <property type="match status" value="1"/>
</dbReference>
<dbReference type="STRING" id="1263082.A0A068SF87"/>
<dbReference type="InterPro" id="IPR012001">
    <property type="entry name" value="Thiamin_PyroP_enz_TPP-bd_dom"/>
</dbReference>
<keyword evidence="3" id="KW-0479">Metal-binding</keyword>